<sequence length="60" mass="6981">MHVELERYMVAAQLSEPESQPNVIRIISDSLKCVGNLQTSLHEWWDKQKKMCIGMGCVRY</sequence>
<dbReference type="Proteomes" id="UP000004116">
    <property type="component" value="Unassembled WGS sequence"/>
</dbReference>
<reference evidence="1 2" key="1">
    <citation type="journal article" date="2012" name="Genome Res.">
        <title>Genomic basis of endosymbiont-conferred protection against an insect parasitoid.</title>
        <authorList>
            <person name="Hansen A.K."/>
            <person name="Vorburger C."/>
            <person name="Moran N.A."/>
        </authorList>
    </citation>
    <scope>NUCLEOTIDE SEQUENCE [LARGE SCALE GENOMIC DNA]</scope>
    <source>
        <strain evidence="2">R5.15</strain>
    </source>
</reference>
<dbReference type="AlphaFoldDB" id="G2H0B9"/>
<name>G2H0B9_9ENTR</name>
<gene>
    <name evidence="1" type="ORF">Rin_00014990</name>
</gene>
<evidence type="ECO:0000313" key="2">
    <source>
        <dbReference type="Proteomes" id="UP000004116"/>
    </source>
</evidence>
<protein>
    <submittedName>
        <fullName evidence="1">Uncharacterized protein</fullName>
    </submittedName>
</protein>
<keyword evidence="2" id="KW-1185">Reference proteome</keyword>
<organism evidence="1 2">
    <name type="scientific">Candidatus Regiella insecticola 5.15</name>
    <dbReference type="NCBI Taxonomy" id="1005043"/>
    <lineage>
        <taxon>Bacteria</taxon>
        <taxon>Pseudomonadati</taxon>
        <taxon>Pseudomonadota</taxon>
        <taxon>Gammaproteobacteria</taxon>
        <taxon>Enterobacterales</taxon>
        <taxon>Enterobacteriaceae</taxon>
        <taxon>aphid secondary symbionts</taxon>
        <taxon>Candidatus Regiella</taxon>
    </lineage>
</organism>
<evidence type="ECO:0000313" key="1">
    <source>
        <dbReference type="EMBL" id="EGY28563.1"/>
    </source>
</evidence>
<dbReference type="EMBL" id="AGCA01000358">
    <property type="protein sequence ID" value="EGY28563.1"/>
    <property type="molecule type" value="Genomic_DNA"/>
</dbReference>
<proteinExistence type="predicted"/>
<comment type="caution">
    <text evidence="1">The sequence shown here is derived from an EMBL/GenBank/DDBJ whole genome shotgun (WGS) entry which is preliminary data.</text>
</comment>
<accession>G2H0B9</accession>